<comment type="catalytic activity">
    <reaction evidence="1">
        <text>a monocarboxylic acid amide + H2O = a monocarboxylate + NH4(+)</text>
        <dbReference type="Rhea" id="RHEA:12020"/>
        <dbReference type="ChEBI" id="CHEBI:15377"/>
        <dbReference type="ChEBI" id="CHEBI:28938"/>
        <dbReference type="ChEBI" id="CHEBI:35757"/>
        <dbReference type="ChEBI" id="CHEBI:83628"/>
        <dbReference type="EC" id="3.5.1.4"/>
    </reaction>
</comment>
<dbReference type="SUPFAM" id="SSF75304">
    <property type="entry name" value="Amidase signature (AS) enzymes"/>
    <property type="match status" value="1"/>
</dbReference>
<feature type="domain" description="Amidase" evidence="6">
    <location>
        <begin position="83"/>
        <end position="549"/>
    </location>
</feature>
<comment type="similarity">
    <text evidence="2">Belongs to the amidase family.</text>
</comment>
<gene>
    <name evidence="7" type="ORF">M409DRAFT_36324</name>
</gene>
<dbReference type="GeneID" id="54563809"/>
<organism evidence="7 8">
    <name type="scientific">Zasmidium cellare ATCC 36951</name>
    <dbReference type="NCBI Taxonomy" id="1080233"/>
    <lineage>
        <taxon>Eukaryota</taxon>
        <taxon>Fungi</taxon>
        <taxon>Dikarya</taxon>
        <taxon>Ascomycota</taxon>
        <taxon>Pezizomycotina</taxon>
        <taxon>Dothideomycetes</taxon>
        <taxon>Dothideomycetidae</taxon>
        <taxon>Mycosphaerellales</taxon>
        <taxon>Mycosphaerellaceae</taxon>
        <taxon>Zasmidium</taxon>
    </lineage>
</organism>
<reference evidence="7" key="1">
    <citation type="journal article" date="2020" name="Stud. Mycol.">
        <title>101 Dothideomycetes genomes: a test case for predicting lifestyles and emergence of pathogens.</title>
        <authorList>
            <person name="Haridas S."/>
            <person name="Albert R."/>
            <person name="Binder M."/>
            <person name="Bloem J."/>
            <person name="Labutti K."/>
            <person name="Salamov A."/>
            <person name="Andreopoulos B."/>
            <person name="Baker S."/>
            <person name="Barry K."/>
            <person name="Bills G."/>
            <person name="Bluhm B."/>
            <person name="Cannon C."/>
            <person name="Castanera R."/>
            <person name="Culley D."/>
            <person name="Daum C."/>
            <person name="Ezra D."/>
            <person name="Gonzalez J."/>
            <person name="Henrissat B."/>
            <person name="Kuo A."/>
            <person name="Liang C."/>
            <person name="Lipzen A."/>
            <person name="Lutzoni F."/>
            <person name="Magnuson J."/>
            <person name="Mondo S."/>
            <person name="Nolan M."/>
            <person name="Ohm R."/>
            <person name="Pangilinan J."/>
            <person name="Park H.-J."/>
            <person name="Ramirez L."/>
            <person name="Alfaro M."/>
            <person name="Sun H."/>
            <person name="Tritt A."/>
            <person name="Yoshinaga Y."/>
            <person name="Zwiers L.-H."/>
            <person name="Turgeon B."/>
            <person name="Goodwin S."/>
            <person name="Spatafora J."/>
            <person name="Crous P."/>
            <person name="Grigoriev I."/>
        </authorList>
    </citation>
    <scope>NUCLEOTIDE SEQUENCE</scope>
    <source>
        <strain evidence="7">ATCC 36951</strain>
    </source>
</reference>
<evidence type="ECO:0000259" key="6">
    <source>
        <dbReference type="Pfam" id="PF01425"/>
    </source>
</evidence>
<dbReference type="OrthoDB" id="3787804at2759"/>
<feature type="active site" description="Acyl-ester intermediate" evidence="5">
    <location>
        <position position="238"/>
    </location>
</feature>
<dbReference type="InterPro" id="IPR023631">
    <property type="entry name" value="Amidase_dom"/>
</dbReference>
<keyword evidence="8" id="KW-1185">Reference proteome</keyword>
<dbReference type="AlphaFoldDB" id="A0A6A6CMA3"/>
<dbReference type="PIRSF" id="PIRSF001221">
    <property type="entry name" value="Amidase_fungi"/>
    <property type="match status" value="1"/>
</dbReference>
<evidence type="ECO:0000313" key="7">
    <source>
        <dbReference type="EMBL" id="KAF2168367.1"/>
    </source>
</evidence>
<name>A0A6A6CMA3_ZASCE</name>
<dbReference type="EC" id="3.5.1.4" evidence="3"/>
<dbReference type="InterPro" id="IPR036928">
    <property type="entry name" value="AS_sf"/>
</dbReference>
<evidence type="ECO:0000313" key="8">
    <source>
        <dbReference type="Proteomes" id="UP000799537"/>
    </source>
</evidence>
<feature type="active site" description="Charge relay system" evidence="5">
    <location>
        <position position="139"/>
    </location>
</feature>
<protein>
    <recommendedName>
        <fullName evidence="3">amidase</fullName>
        <ecNumber evidence="3">3.5.1.4</ecNumber>
    </recommendedName>
</protein>
<dbReference type="PANTHER" id="PTHR46072">
    <property type="entry name" value="AMIDASE-RELATED-RELATED"/>
    <property type="match status" value="1"/>
</dbReference>
<dbReference type="GO" id="GO:0004040">
    <property type="term" value="F:amidase activity"/>
    <property type="evidence" value="ECO:0007669"/>
    <property type="project" value="UniProtKB-EC"/>
</dbReference>
<dbReference type="PROSITE" id="PS00571">
    <property type="entry name" value="AMIDASES"/>
    <property type="match status" value="1"/>
</dbReference>
<dbReference type="PANTHER" id="PTHR46072:SF2">
    <property type="entry name" value="AMIDASE (EUROFUNG)"/>
    <property type="match status" value="1"/>
</dbReference>
<dbReference type="RefSeq" id="XP_033669256.1">
    <property type="nucleotide sequence ID" value="XM_033810537.1"/>
</dbReference>
<feature type="active site" description="Charge relay system" evidence="5">
    <location>
        <position position="214"/>
    </location>
</feature>
<proteinExistence type="inferred from homology"/>
<dbReference type="Pfam" id="PF01425">
    <property type="entry name" value="Amidase"/>
    <property type="match status" value="1"/>
</dbReference>
<evidence type="ECO:0000256" key="1">
    <source>
        <dbReference type="ARBA" id="ARBA00001311"/>
    </source>
</evidence>
<evidence type="ECO:0000256" key="5">
    <source>
        <dbReference type="PIRSR" id="PIRSR001221-1"/>
    </source>
</evidence>
<dbReference type="InterPro" id="IPR020556">
    <property type="entry name" value="Amidase_CS"/>
</dbReference>
<evidence type="ECO:0000256" key="4">
    <source>
        <dbReference type="ARBA" id="ARBA00022801"/>
    </source>
</evidence>
<accession>A0A6A6CMA3</accession>
<evidence type="ECO:0000256" key="3">
    <source>
        <dbReference type="ARBA" id="ARBA00012922"/>
    </source>
</evidence>
<dbReference type="Gene3D" id="3.90.1300.10">
    <property type="entry name" value="Amidase signature (AS) domain"/>
    <property type="match status" value="1"/>
</dbReference>
<evidence type="ECO:0000256" key="2">
    <source>
        <dbReference type="ARBA" id="ARBA00009199"/>
    </source>
</evidence>
<dbReference type="Proteomes" id="UP000799537">
    <property type="component" value="Unassembled WGS sequence"/>
</dbReference>
<keyword evidence="4" id="KW-0378">Hydrolase</keyword>
<sequence>MGETTSNEIRQSWQDRVADKKSRILASIPKEFDHPELTHSLEDTASVQDVPQKYLSAKELGITALDASSLVVAIREKKYTSVEVLNAFTHRAAIAHRLLHCCLALPYDLALARAKELDAFLDKTGETVGPLHGLPISVKDQCRLIGTETTCGFVYPIGNVDKDDAAVVKILKDAGANIFAKTSLSIGCMWGETVNNILGRASNPFNRSFSCGGSSGGEGALIGFKASPLGFGSDLGGSIRSPSAYQGLYGLRPSSGRVPYYRMLNSMEGQQTIVSVVGPMARSIDDIEMIMKVIISSSPWTLDPYCVPIAWRTDAVNEITNRKLRIGVFEWDGVCLPQPPIRSALKRTAAALQAAGHETIPWKIDQQRATELVLKVFRSDAAGDIRRQCAKSGEPPMESGCDTPDPALGITQSWDLAMECLDFRAAVLEQWNQTADASKGLPPMDAYIAPVVPAVAPRHGDYSKVRYFAYTATVNLLDYTACTFPTGFVDPALDLPDDTSLVKDAQGGSLPPPTCERDETIRRRYDPEVYNGLPVCLQLVGRKLEEEKVVGMMKIIRDLLN</sequence>
<dbReference type="EMBL" id="ML993590">
    <property type="protein sequence ID" value="KAF2168367.1"/>
    <property type="molecule type" value="Genomic_DNA"/>
</dbReference>